<accession>A0A918EU86</accession>
<dbReference type="InterPro" id="IPR036390">
    <property type="entry name" value="WH_DNA-bd_sf"/>
</dbReference>
<evidence type="ECO:0000259" key="4">
    <source>
        <dbReference type="PROSITE" id="PS50042"/>
    </source>
</evidence>
<keyword evidence="2" id="KW-0238">DNA-binding</keyword>
<protein>
    <submittedName>
        <fullName evidence="5">Crp/Fnr family transcriptional regulator</fullName>
    </submittedName>
</protein>
<dbReference type="RefSeq" id="WP_189218145.1">
    <property type="nucleotide sequence ID" value="NZ_BMQK01000008.1"/>
</dbReference>
<dbReference type="Gene3D" id="2.60.120.10">
    <property type="entry name" value="Jelly Rolls"/>
    <property type="match status" value="1"/>
</dbReference>
<proteinExistence type="predicted"/>
<dbReference type="Gene3D" id="1.10.10.10">
    <property type="entry name" value="Winged helix-like DNA-binding domain superfamily/Winged helix DNA-binding domain"/>
    <property type="match status" value="1"/>
</dbReference>
<comment type="caution">
    <text evidence="5">The sequence shown here is derived from an EMBL/GenBank/DDBJ whole genome shotgun (WGS) entry which is preliminary data.</text>
</comment>
<name>A0A918EU86_9ACTN</name>
<dbReference type="InterPro" id="IPR014710">
    <property type="entry name" value="RmlC-like_jellyroll"/>
</dbReference>
<feature type="domain" description="Cyclic nucleotide-binding" evidence="4">
    <location>
        <begin position="16"/>
        <end position="103"/>
    </location>
</feature>
<dbReference type="PROSITE" id="PS50042">
    <property type="entry name" value="CNMP_BINDING_3"/>
    <property type="match status" value="1"/>
</dbReference>
<dbReference type="Pfam" id="PF13545">
    <property type="entry name" value="HTH_Crp_2"/>
    <property type="match status" value="1"/>
</dbReference>
<dbReference type="SMART" id="SM00100">
    <property type="entry name" value="cNMP"/>
    <property type="match status" value="1"/>
</dbReference>
<evidence type="ECO:0000313" key="6">
    <source>
        <dbReference type="Proteomes" id="UP000620156"/>
    </source>
</evidence>
<dbReference type="InterPro" id="IPR000595">
    <property type="entry name" value="cNMP-bd_dom"/>
</dbReference>
<reference evidence="5" key="2">
    <citation type="submission" date="2020-09" db="EMBL/GenBank/DDBJ databases">
        <authorList>
            <person name="Sun Q."/>
            <person name="Ohkuma M."/>
        </authorList>
    </citation>
    <scope>NUCLEOTIDE SEQUENCE</scope>
    <source>
        <strain evidence="5">JCM 3131</strain>
    </source>
</reference>
<gene>
    <name evidence="5" type="ORF">GCM10010145_39300</name>
</gene>
<organism evidence="5 6">
    <name type="scientific">Streptomyces ruber</name>
    <dbReference type="NCBI Taxonomy" id="83378"/>
    <lineage>
        <taxon>Bacteria</taxon>
        <taxon>Bacillati</taxon>
        <taxon>Actinomycetota</taxon>
        <taxon>Actinomycetes</taxon>
        <taxon>Kitasatosporales</taxon>
        <taxon>Streptomycetaceae</taxon>
        <taxon>Streptomyces</taxon>
    </lineage>
</organism>
<dbReference type="InterPro" id="IPR018490">
    <property type="entry name" value="cNMP-bd_dom_sf"/>
</dbReference>
<evidence type="ECO:0000256" key="2">
    <source>
        <dbReference type="ARBA" id="ARBA00023125"/>
    </source>
</evidence>
<dbReference type="EMBL" id="BMQK01000008">
    <property type="protein sequence ID" value="GGQ65540.1"/>
    <property type="molecule type" value="Genomic_DNA"/>
</dbReference>
<dbReference type="PANTHER" id="PTHR24567:SF74">
    <property type="entry name" value="HTH-TYPE TRANSCRIPTIONAL REGULATOR ARCR"/>
    <property type="match status" value="1"/>
</dbReference>
<evidence type="ECO:0000256" key="1">
    <source>
        <dbReference type="ARBA" id="ARBA00023015"/>
    </source>
</evidence>
<dbReference type="GO" id="GO:0003677">
    <property type="term" value="F:DNA binding"/>
    <property type="evidence" value="ECO:0007669"/>
    <property type="project" value="UniProtKB-KW"/>
</dbReference>
<keyword evidence="6" id="KW-1185">Reference proteome</keyword>
<dbReference type="Proteomes" id="UP000620156">
    <property type="component" value="Unassembled WGS sequence"/>
</dbReference>
<dbReference type="GO" id="GO:0003700">
    <property type="term" value="F:DNA-binding transcription factor activity"/>
    <property type="evidence" value="ECO:0007669"/>
    <property type="project" value="TreeGrafter"/>
</dbReference>
<dbReference type="InterPro" id="IPR012318">
    <property type="entry name" value="HTH_CRP"/>
</dbReference>
<dbReference type="InterPro" id="IPR050397">
    <property type="entry name" value="Env_Response_Regulators"/>
</dbReference>
<keyword evidence="3" id="KW-0804">Transcription</keyword>
<evidence type="ECO:0000256" key="3">
    <source>
        <dbReference type="ARBA" id="ARBA00023163"/>
    </source>
</evidence>
<dbReference type="InterPro" id="IPR036388">
    <property type="entry name" value="WH-like_DNA-bd_sf"/>
</dbReference>
<dbReference type="GO" id="GO:0005829">
    <property type="term" value="C:cytosol"/>
    <property type="evidence" value="ECO:0007669"/>
    <property type="project" value="TreeGrafter"/>
</dbReference>
<dbReference type="SUPFAM" id="SSF46785">
    <property type="entry name" value="Winged helix' DNA-binding domain"/>
    <property type="match status" value="1"/>
</dbReference>
<dbReference type="AlphaFoldDB" id="A0A918EU86"/>
<sequence length="253" mass="27857">MTAPAADRHDPRGNRVLAALPEAERQRLRHDLEPVRTQIREVVHRPGRPVEAVLFPLRAVFSILADLDGGTVEVATVGDEGMVGLSAFLGVTAPTERAVCQVAGWGLRMDADRFRHEIGVLDGALQQVLQRYTQFMFTQLARNAACNRGHRIPQRCARWLLMTADRMHSDRFALTQEFLAQMLAVRRTSVSEAAGALARAGCIRYSRGVITVLDRTGLESHACTCYRVLREAADTVLPPAADVSRAARSAPRP</sequence>
<evidence type="ECO:0000313" key="5">
    <source>
        <dbReference type="EMBL" id="GGQ65540.1"/>
    </source>
</evidence>
<keyword evidence="1" id="KW-0805">Transcription regulation</keyword>
<dbReference type="SUPFAM" id="SSF51206">
    <property type="entry name" value="cAMP-binding domain-like"/>
    <property type="match status" value="1"/>
</dbReference>
<reference evidence="5" key="1">
    <citation type="journal article" date="2014" name="Int. J. Syst. Evol. Microbiol.">
        <title>Complete genome sequence of Corynebacterium casei LMG S-19264T (=DSM 44701T), isolated from a smear-ripened cheese.</title>
        <authorList>
            <consortium name="US DOE Joint Genome Institute (JGI-PGF)"/>
            <person name="Walter F."/>
            <person name="Albersmeier A."/>
            <person name="Kalinowski J."/>
            <person name="Ruckert C."/>
        </authorList>
    </citation>
    <scope>NUCLEOTIDE SEQUENCE</scope>
    <source>
        <strain evidence="5">JCM 3131</strain>
    </source>
</reference>
<dbReference type="PANTHER" id="PTHR24567">
    <property type="entry name" value="CRP FAMILY TRANSCRIPTIONAL REGULATORY PROTEIN"/>
    <property type="match status" value="1"/>
</dbReference>